<dbReference type="STRING" id="675864.SAMN04489747_1254"/>
<dbReference type="InterPro" id="IPR011050">
    <property type="entry name" value="Pectin_lyase_fold/virulence"/>
</dbReference>
<evidence type="ECO:0000256" key="2">
    <source>
        <dbReference type="ARBA" id="ARBA00022525"/>
    </source>
</evidence>
<keyword evidence="2" id="KW-0964">Secreted</keyword>
<evidence type="ECO:0000256" key="1">
    <source>
        <dbReference type="ARBA" id="ARBA00004613"/>
    </source>
</evidence>
<dbReference type="InterPro" id="IPR012334">
    <property type="entry name" value="Pectin_lyas_fold"/>
</dbReference>
<dbReference type="Proteomes" id="UP000198546">
    <property type="component" value="Chromosome i"/>
</dbReference>
<feature type="chain" id="PRO_5009240419" evidence="5">
    <location>
        <begin position="35"/>
        <end position="824"/>
    </location>
</feature>
<dbReference type="GO" id="GO:0016837">
    <property type="term" value="F:carbon-oxygen lyase activity, acting on polysaccharides"/>
    <property type="evidence" value="ECO:0007669"/>
    <property type="project" value="TreeGrafter"/>
</dbReference>
<feature type="domain" description="Right handed beta helix" evidence="7">
    <location>
        <begin position="492"/>
        <end position="645"/>
    </location>
</feature>
<organism evidence="8 9">
    <name type="scientific">Auraticoccus monumenti</name>
    <dbReference type="NCBI Taxonomy" id="675864"/>
    <lineage>
        <taxon>Bacteria</taxon>
        <taxon>Bacillati</taxon>
        <taxon>Actinomycetota</taxon>
        <taxon>Actinomycetes</taxon>
        <taxon>Propionibacteriales</taxon>
        <taxon>Propionibacteriaceae</taxon>
        <taxon>Auraticoccus</taxon>
    </lineage>
</organism>
<accession>A0A1G6VTK6</accession>
<dbReference type="InterPro" id="IPR052052">
    <property type="entry name" value="Polysaccharide_Lyase_9"/>
</dbReference>
<evidence type="ECO:0000313" key="9">
    <source>
        <dbReference type="Proteomes" id="UP000198546"/>
    </source>
</evidence>
<feature type="domain" description="DUF1565" evidence="6">
    <location>
        <begin position="288"/>
        <end position="327"/>
    </location>
</feature>
<evidence type="ECO:0000256" key="3">
    <source>
        <dbReference type="ARBA" id="ARBA00022729"/>
    </source>
</evidence>
<evidence type="ECO:0000313" key="8">
    <source>
        <dbReference type="EMBL" id="SDD56952.1"/>
    </source>
</evidence>
<keyword evidence="3 5" id="KW-0732">Signal</keyword>
<dbReference type="Gene3D" id="2.160.20.10">
    <property type="entry name" value="Single-stranded right-handed beta-helix, Pectin lyase-like"/>
    <property type="match status" value="2"/>
</dbReference>
<proteinExistence type="predicted"/>
<protein>
    <submittedName>
        <fullName evidence="8">Parallel beta-helix repeat (Two copies)</fullName>
    </submittedName>
</protein>
<dbReference type="SUPFAM" id="SSF51126">
    <property type="entry name" value="Pectin lyase-like"/>
    <property type="match status" value="1"/>
</dbReference>
<dbReference type="Pfam" id="PF13229">
    <property type="entry name" value="Beta_helix"/>
    <property type="match status" value="1"/>
</dbReference>
<keyword evidence="9" id="KW-1185">Reference proteome</keyword>
<gene>
    <name evidence="8" type="ORF">SAMN04489747_1254</name>
</gene>
<sequence length="824" mass="87445">MPPFLPRSLRRLLSVTLGLLLVLALSAPLTPARAAVSISDTFQRTVAQGWGRADSGGSWEVTGGTSRAVSNKTASVGNVQPGRSFSARLATTSVEDGLVRAELTLPSVPGFYYAVEARVDGDGSRYRGRLRVDSAYRLHSELMRVGPGGREKILATKALDVVEPGQRLRVELSVSGSTSVSLASRVHPVGSSSTSWHTRFDDRSSERLTRSGPVGLWGYVSGSHKKAATITTHAFSVGGPAVASPPPTATPSPKPGAPTTGAGASIGSLPVGKATYRAPADALYVAPSGKDSARGTKSEPLRTVTQAIHRARDGQTVVLRAGRYHESILVPPQRVLTIQAYPGEAVWFDGAESVKGFARDGAAWVKRGWDTDFDTSPTYGKGLADSTQPGWQWINPDYPLAAHPDQLWIDGKEQRQVRRVQDVKAGTFYVDNRADRLWIGSDPAGRLVEASTLATAISLRAPGSTIRGFGVKRYANSVPSQGVITTYYPSMRLENIVVEDSATAGIGVYGANCVLEGVTIRGSGQMGLQGNKADNLRVNDLRLEDNNDQRFNPTPAAGGFKITTSRGVSLTNSHLSGTWGSAFWTDHSVHDITVVGNTITGNHRYGVVLELSSTAVVADNVITGNAFDGILVANSDNVAIWNNSIAGNRNAVAVTLDKRRNDGKAMGADPRRPRPDTAMPWISRNITLGNNVLHAGGKASATVSTNSYERVMNGNDMITSSEGNVFASTDASPGVVTAWARKNDKPSVHSSLSAHQRVTGRDQDSEELDGTTGLTKAGVARSATQALAGSVAQRLPARVAEESGLPRDIRWLGATHTVDGQKVR</sequence>
<feature type="region of interest" description="Disordered" evidence="4">
    <location>
        <begin position="744"/>
        <end position="771"/>
    </location>
</feature>
<feature type="compositionally biased region" description="Low complexity" evidence="4">
    <location>
        <begin position="257"/>
        <end position="266"/>
    </location>
</feature>
<dbReference type="EMBL" id="LT629688">
    <property type="protein sequence ID" value="SDD56952.1"/>
    <property type="molecule type" value="Genomic_DNA"/>
</dbReference>
<dbReference type="Pfam" id="PF07602">
    <property type="entry name" value="DUF1565"/>
    <property type="match status" value="1"/>
</dbReference>
<dbReference type="InterPro" id="IPR006626">
    <property type="entry name" value="PbH1"/>
</dbReference>
<reference evidence="8 9" key="1">
    <citation type="submission" date="2016-10" db="EMBL/GenBank/DDBJ databases">
        <authorList>
            <person name="de Groot N.N."/>
        </authorList>
    </citation>
    <scope>NUCLEOTIDE SEQUENCE [LARGE SCALE GENOMIC DNA]</scope>
    <source>
        <strain evidence="8 9">MON 2.2</strain>
    </source>
</reference>
<dbReference type="PANTHER" id="PTHR40088:SF2">
    <property type="entry name" value="SECRETED SUGAR HYDROLASE"/>
    <property type="match status" value="1"/>
</dbReference>
<feature type="region of interest" description="Disordered" evidence="4">
    <location>
        <begin position="238"/>
        <end position="266"/>
    </location>
</feature>
<evidence type="ECO:0000259" key="7">
    <source>
        <dbReference type="Pfam" id="PF13229"/>
    </source>
</evidence>
<name>A0A1G6VTK6_9ACTN</name>
<comment type="subcellular location">
    <subcellularLocation>
        <location evidence="1">Secreted</location>
    </subcellularLocation>
</comment>
<feature type="signal peptide" evidence="5">
    <location>
        <begin position="1"/>
        <end position="34"/>
    </location>
</feature>
<feature type="compositionally biased region" description="Pro residues" evidence="4">
    <location>
        <begin position="243"/>
        <end position="256"/>
    </location>
</feature>
<evidence type="ECO:0000256" key="5">
    <source>
        <dbReference type="SAM" id="SignalP"/>
    </source>
</evidence>
<dbReference type="GO" id="GO:0005576">
    <property type="term" value="C:extracellular region"/>
    <property type="evidence" value="ECO:0007669"/>
    <property type="project" value="UniProtKB-SubCell"/>
</dbReference>
<dbReference type="InterPro" id="IPR039448">
    <property type="entry name" value="Beta_helix"/>
</dbReference>
<dbReference type="InterPro" id="IPR011459">
    <property type="entry name" value="DUF1565"/>
</dbReference>
<evidence type="ECO:0000259" key="6">
    <source>
        <dbReference type="Pfam" id="PF07602"/>
    </source>
</evidence>
<evidence type="ECO:0000256" key="4">
    <source>
        <dbReference type="SAM" id="MobiDB-lite"/>
    </source>
</evidence>
<dbReference type="AlphaFoldDB" id="A0A1G6VTK6"/>
<dbReference type="SMART" id="SM00710">
    <property type="entry name" value="PbH1"/>
    <property type="match status" value="7"/>
</dbReference>
<dbReference type="PANTHER" id="PTHR40088">
    <property type="entry name" value="PECTATE LYASE (EUROFUNG)"/>
    <property type="match status" value="1"/>
</dbReference>